<keyword evidence="1" id="KW-0862">Zinc</keyword>
<keyword evidence="1 4" id="KW-0489">Methyltransferase</keyword>
<sequence length="915" mass="100493">MTAGRSRFSQWADSAKGKTPEREPKATPKPRAWKEETRIVSSGAIPKWVRVVYQPRVTVRKSPSLTAPSVAFLEAGEIVEIAEVRQGWVRLAESETQARDVSEDCEAWVLQDGKAVSLGILLEPCEPRWFRVVFEPRVPVRTKASVQAPAIAFLEAGAVIEADEVWEGWVRRLQALTPPTATSGGVKAIRGFPAPAEAGGACSSADSGARQEKKVKHPTEEEVEEALTAAAAALQVECPYRRLPQIFAPQEGLEILSSMIDRPPKYQEKYLAQEWSILAKVWALAPNLGPRSGGLAVVDIGAGNGSLALLAGLLLGGHAVLIDHTLPPEPMRVEARLPEQYRDRILRVTGDVGDLDASREIEPILEKHGIRQVVVIAKHLCGTGTDLALKLLRRWCSNGTRVEVLGAVIATCCMHKINTSEEKEVFADIHSSDSYLRKLTGDKDGLLSLLSVCTRCVAWRTTAGAEASRITEKQIRVAEMFEDLLQQPRLKILQHLFPSATEVAFVPFKQSPQNRCLLAGSELGVRRALATGDAGAGAAGEVLAALASARDSLLAVNGTALDLRPHGMVSTRIVQRLFFLWVTPKASSTMMGLEGLDMHRFSFSSSFSPHFALEPERLYTCSLMEACGHHFYPPSNGYKKNMDLCDSVVEIDRLRGPLAHLAGKSACILSYDVENDCHIAATCNTRFPLKSVQISRILARPEDEDSVTHGRCVSRMRGTAFRGIPKSSIDFQILSYLIRLDVGQRLDDLHEELAGRCRRPVSDYFTPNKHVPSGHPNELCTSTLPLQQVLEMLSEGTKVWTKCLAAVGPKRDKAAEFLTCRIYDFICLEKALDEDPLAFLAHTASDPQAKQISMDIVCSWLVLEDYLPCKAHPRSHELLELREGDAVLVSEQQTAKWHGMTKGGCAGFVLQRPAF</sequence>
<feature type="compositionally biased region" description="Basic and acidic residues" evidence="2">
    <location>
        <begin position="15"/>
        <end position="34"/>
    </location>
</feature>
<dbReference type="InterPro" id="IPR029063">
    <property type="entry name" value="SAM-dependent_MTases_sf"/>
</dbReference>
<accession>A0ABP0M798</accession>
<dbReference type="EMBL" id="CAXAMM010020001">
    <property type="protein sequence ID" value="CAK9046938.1"/>
    <property type="molecule type" value="Genomic_DNA"/>
</dbReference>
<feature type="domain" description="Methyltransferase TRM13" evidence="3">
    <location>
        <begin position="297"/>
        <end position="465"/>
    </location>
</feature>
<reference evidence="4 5" key="1">
    <citation type="submission" date="2024-02" db="EMBL/GenBank/DDBJ databases">
        <authorList>
            <person name="Chen Y."/>
            <person name="Shah S."/>
            <person name="Dougan E. K."/>
            <person name="Thang M."/>
            <person name="Chan C."/>
        </authorList>
    </citation>
    <scope>NUCLEOTIDE SEQUENCE [LARGE SCALE GENOMIC DNA]</scope>
</reference>
<dbReference type="Proteomes" id="UP001642464">
    <property type="component" value="Unassembled WGS sequence"/>
</dbReference>
<evidence type="ECO:0000313" key="5">
    <source>
        <dbReference type="Proteomes" id="UP001642464"/>
    </source>
</evidence>
<name>A0ABP0M798_9DINO</name>
<dbReference type="PANTHER" id="PTHR12998:SF0">
    <property type="entry name" value="TRNA:M(4)X MODIFICATION ENZYME TRM13 HOMOLOG"/>
    <property type="match status" value="1"/>
</dbReference>
<keyword evidence="1" id="KW-0808">Transferase</keyword>
<protein>
    <recommendedName>
        <fullName evidence="1">tRNA:m(4)X modification enzyme TRM13</fullName>
        <ecNumber evidence="1">2.1.1.225</ecNumber>
    </recommendedName>
</protein>
<keyword evidence="1" id="KW-0949">S-adenosyl-L-methionine</keyword>
<dbReference type="GO" id="GO:0032259">
    <property type="term" value="P:methylation"/>
    <property type="evidence" value="ECO:0007669"/>
    <property type="project" value="UniProtKB-KW"/>
</dbReference>
<comment type="caution">
    <text evidence="4">The sequence shown here is derived from an EMBL/GenBank/DDBJ whole genome shotgun (WGS) entry which is preliminary data.</text>
</comment>
<evidence type="ECO:0000256" key="2">
    <source>
        <dbReference type="SAM" id="MobiDB-lite"/>
    </source>
</evidence>
<comment type="catalytic activity">
    <reaction evidence="1">
        <text>adenosine(4) in tRNA(His) + S-adenosyl-L-methionine = 2'-O-methyladenosine(4) in tRNA(His) + S-adenosyl-L-homocysteine + H(+)</text>
        <dbReference type="Rhea" id="RHEA:43196"/>
        <dbReference type="Rhea" id="RHEA-COMP:10401"/>
        <dbReference type="Rhea" id="RHEA-COMP:10402"/>
        <dbReference type="ChEBI" id="CHEBI:15378"/>
        <dbReference type="ChEBI" id="CHEBI:57856"/>
        <dbReference type="ChEBI" id="CHEBI:59789"/>
        <dbReference type="ChEBI" id="CHEBI:74411"/>
        <dbReference type="ChEBI" id="CHEBI:74477"/>
        <dbReference type="EC" id="2.1.1.225"/>
    </reaction>
</comment>
<feature type="region of interest" description="Disordered" evidence="2">
    <location>
        <begin position="1"/>
        <end position="34"/>
    </location>
</feature>
<comment type="function">
    <text evidence="1">tRNA methylase which 2'-O-methylates cytidine(4) in tRNA(Pro) and tRNA(Gly)(GCC), and adenosine(4) in tRNA(His).</text>
</comment>
<dbReference type="Pfam" id="PF06347">
    <property type="entry name" value="SH3_4"/>
    <property type="match status" value="1"/>
</dbReference>
<evidence type="ECO:0000259" key="3">
    <source>
        <dbReference type="Pfam" id="PF05206"/>
    </source>
</evidence>
<comment type="catalytic activity">
    <reaction evidence="1">
        <text>cytidine(4) in tRNA(Pro) + S-adenosyl-L-methionine = 2'-O-methylcytidine(4) in tRNA(Pro) + S-adenosyl-L-homocysteine + H(+)</text>
        <dbReference type="Rhea" id="RHEA:32767"/>
        <dbReference type="Rhea" id="RHEA-COMP:10397"/>
        <dbReference type="Rhea" id="RHEA-COMP:10398"/>
        <dbReference type="ChEBI" id="CHEBI:15378"/>
        <dbReference type="ChEBI" id="CHEBI:57856"/>
        <dbReference type="ChEBI" id="CHEBI:59789"/>
        <dbReference type="ChEBI" id="CHEBI:74495"/>
        <dbReference type="ChEBI" id="CHEBI:82748"/>
        <dbReference type="EC" id="2.1.1.225"/>
    </reaction>
</comment>
<comment type="similarity">
    <text evidence="1">Belongs to the methyltransferase TRM13 family.</text>
</comment>
<dbReference type="EC" id="2.1.1.225" evidence="1"/>
<dbReference type="GO" id="GO:0008168">
    <property type="term" value="F:methyltransferase activity"/>
    <property type="evidence" value="ECO:0007669"/>
    <property type="project" value="UniProtKB-KW"/>
</dbReference>
<keyword evidence="1" id="KW-0479">Metal-binding</keyword>
<gene>
    <name evidence="4" type="ORF">SCF082_LOCUS26346</name>
</gene>
<dbReference type="InterPro" id="IPR039044">
    <property type="entry name" value="Trm13"/>
</dbReference>
<dbReference type="InterPro" id="IPR010466">
    <property type="entry name" value="DUF1058"/>
</dbReference>
<dbReference type="Pfam" id="PF05206">
    <property type="entry name" value="TRM13"/>
    <property type="match status" value="1"/>
</dbReference>
<proteinExistence type="inferred from homology"/>
<keyword evidence="1" id="KW-0863">Zinc-finger</keyword>
<dbReference type="PANTHER" id="PTHR12998">
    <property type="entry name" value="TRNA:M(4)X MODIFICATION ENZYME TRM13 HOMOLOG"/>
    <property type="match status" value="1"/>
</dbReference>
<comment type="catalytic activity">
    <reaction evidence="1">
        <text>cytidine(4) in tRNA(Gly)(GCC) + S-adenosyl-L-methionine = 2'-O-methylcytidine(4) in tRNA(Gly)(GCC) + S-adenosyl-L-homocysteine + H(+)</text>
        <dbReference type="Rhea" id="RHEA:43192"/>
        <dbReference type="Rhea" id="RHEA-COMP:10399"/>
        <dbReference type="Rhea" id="RHEA-COMP:10400"/>
        <dbReference type="ChEBI" id="CHEBI:15378"/>
        <dbReference type="ChEBI" id="CHEBI:57856"/>
        <dbReference type="ChEBI" id="CHEBI:59789"/>
        <dbReference type="ChEBI" id="CHEBI:74495"/>
        <dbReference type="ChEBI" id="CHEBI:82748"/>
        <dbReference type="EC" id="2.1.1.225"/>
    </reaction>
</comment>
<keyword evidence="1" id="KW-0819">tRNA processing</keyword>
<dbReference type="SUPFAM" id="SSF53335">
    <property type="entry name" value="S-adenosyl-L-methionine-dependent methyltransferases"/>
    <property type="match status" value="1"/>
</dbReference>
<keyword evidence="5" id="KW-1185">Reference proteome</keyword>
<evidence type="ECO:0000256" key="1">
    <source>
        <dbReference type="RuleBase" id="RU367103"/>
    </source>
</evidence>
<organism evidence="4 5">
    <name type="scientific">Durusdinium trenchii</name>
    <dbReference type="NCBI Taxonomy" id="1381693"/>
    <lineage>
        <taxon>Eukaryota</taxon>
        <taxon>Sar</taxon>
        <taxon>Alveolata</taxon>
        <taxon>Dinophyceae</taxon>
        <taxon>Suessiales</taxon>
        <taxon>Symbiodiniaceae</taxon>
        <taxon>Durusdinium</taxon>
    </lineage>
</organism>
<dbReference type="InterPro" id="IPR007871">
    <property type="entry name" value="Methyltransferase_TRM13"/>
</dbReference>
<evidence type="ECO:0000313" key="4">
    <source>
        <dbReference type="EMBL" id="CAK9046938.1"/>
    </source>
</evidence>